<dbReference type="AlphaFoldDB" id="A0A7V4CMC9"/>
<proteinExistence type="predicted"/>
<evidence type="ECO:0000313" key="2">
    <source>
        <dbReference type="EMBL" id="HGQ76936.1"/>
    </source>
</evidence>
<organism evidence="2">
    <name type="scientific">Fervidobacterium pennivorans</name>
    <dbReference type="NCBI Taxonomy" id="93466"/>
    <lineage>
        <taxon>Bacteria</taxon>
        <taxon>Thermotogati</taxon>
        <taxon>Thermotogota</taxon>
        <taxon>Thermotogae</taxon>
        <taxon>Thermotogales</taxon>
        <taxon>Fervidobacteriaceae</taxon>
        <taxon>Fervidobacterium</taxon>
    </lineage>
</organism>
<gene>
    <name evidence="2" type="ORF">ENU12_03275</name>
</gene>
<dbReference type="InterPro" id="IPR007160">
    <property type="entry name" value="DUF362"/>
</dbReference>
<reference evidence="2" key="1">
    <citation type="journal article" date="2020" name="mSystems">
        <title>Genome- and Community-Level Interaction Insights into Carbon Utilization and Element Cycling Functions of Hydrothermarchaeota in Hydrothermal Sediment.</title>
        <authorList>
            <person name="Zhou Z."/>
            <person name="Liu Y."/>
            <person name="Xu W."/>
            <person name="Pan J."/>
            <person name="Luo Z.H."/>
            <person name="Li M."/>
        </authorList>
    </citation>
    <scope>NUCLEOTIDE SEQUENCE [LARGE SCALE GENOMIC DNA]</scope>
    <source>
        <strain evidence="2">SpSt-640</strain>
    </source>
</reference>
<name>A0A7V4CMC9_FERPE</name>
<feature type="domain" description="DUF362" evidence="1">
    <location>
        <begin position="47"/>
        <end position="138"/>
    </location>
</feature>
<protein>
    <submittedName>
        <fullName evidence="2">DUF362 domain-containing protein</fullName>
    </submittedName>
</protein>
<accession>A0A7V4CMC9</accession>
<dbReference type="Pfam" id="PF04015">
    <property type="entry name" value="DUF362"/>
    <property type="match status" value="1"/>
</dbReference>
<comment type="caution">
    <text evidence="2">The sequence shown here is derived from an EMBL/GenBank/DDBJ whole genome shotgun (WGS) entry which is preliminary data.</text>
</comment>
<dbReference type="EMBL" id="DTBH01000072">
    <property type="protein sequence ID" value="HGQ76936.1"/>
    <property type="molecule type" value="Genomic_DNA"/>
</dbReference>
<evidence type="ECO:0000259" key="1">
    <source>
        <dbReference type="Pfam" id="PF04015"/>
    </source>
</evidence>
<sequence>MQDQLLGRKSKMSLVSLVKIKDYNIKQAMEEALNLIGYNFPSNVGSIVIKPNLCYYWDYTTGQTTDPKLVAELIRLIREETSKDVNISIVESDASAMICKYAFRMLGYEKLAENCNVKLVNLSEEEASPSDVTIGGKTFRLWCQR</sequence>